<reference evidence="2 3" key="1">
    <citation type="submission" date="2023-02" db="EMBL/GenBank/DDBJ databases">
        <authorList>
            <person name="Olszewska D."/>
        </authorList>
    </citation>
    <scope>NUCLEOTIDE SEQUENCE [LARGE SCALE GENOMIC DNA]</scope>
    <source>
        <strain evidence="2 3">FDU301</strain>
    </source>
</reference>
<dbReference type="EMBL" id="JARAOX010000103">
    <property type="protein sequence ID" value="MDD9781345.1"/>
    <property type="molecule type" value="Genomic_DNA"/>
</dbReference>
<dbReference type="Proteomes" id="UP001213771">
    <property type="component" value="Unassembled WGS sequence"/>
</dbReference>
<sequence length="93" mass="10650">MITIKKYYRYYNKKLNNQHKKQKRANIFIQINIYNHAETGGQISGNGGQNANQGGQIAKKGGQNANQDGVIIRKYGKKIKVRKNNFRKKVKGK</sequence>
<gene>
    <name evidence="2" type="ORF">PVE99_02720</name>
</gene>
<dbReference type="RefSeq" id="WP_274588525.1">
    <property type="nucleotide sequence ID" value="NZ_JARAOX010000103.1"/>
</dbReference>
<organism evidence="2 3">
    <name type="scientific">Priestia megaterium</name>
    <name type="common">Bacillus megaterium</name>
    <dbReference type="NCBI Taxonomy" id="1404"/>
    <lineage>
        <taxon>Bacteria</taxon>
        <taxon>Bacillati</taxon>
        <taxon>Bacillota</taxon>
        <taxon>Bacilli</taxon>
        <taxon>Bacillales</taxon>
        <taxon>Bacillaceae</taxon>
        <taxon>Priestia</taxon>
    </lineage>
</organism>
<protein>
    <submittedName>
        <fullName evidence="2">Uncharacterized protein</fullName>
    </submittedName>
</protein>
<accession>A0ABD4WM98</accession>
<proteinExistence type="predicted"/>
<feature type="region of interest" description="Disordered" evidence="1">
    <location>
        <begin position="40"/>
        <end position="64"/>
    </location>
</feature>
<evidence type="ECO:0000256" key="1">
    <source>
        <dbReference type="SAM" id="MobiDB-lite"/>
    </source>
</evidence>
<feature type="compositionally biased region" description="Low complexity" evidence="1">
    <location>
        <begin position="49"/>
        <end position="58"/>
    </location>
</feature>
<comment type="caution">
    <text evidence="2">The sequence shown here is derived from an EMBL/GenBank/DDBJ whole genome shotgun (WGS) entry which is preliminary data.</text>
</comment>
<dbReference type="AlphaFoldDB" id="A0ABD4WM98"/>
<evidence type="ECO:0000313" key="2">
    <source>
        <dbReference type="EMBL" id="MDD9781345.1"/>
    </source>
</evidence>
<evidence type="ECO:0000313" key="3">
    <source>
        <dbReference type="Proteomes" id="UP001213771"/>
    </source>
</evidence>
<name>A0ABD4WM98_PRIMG</name>